<dbReference type="Proteomes" id="UP000507222">
    <property type="component" value="Unassembled WGS sequence"/>
</dbReference>
<organism evidence="5 6">
    <name type="scientific">Prunus armeniaca</name>
    <name type="common">Apricot</name>
    <name type="synonym">Armeniaca vulgaris</name>
    <dbReference type="NCBI Taxonomy" id="36596"/>
    <lineage>
        <taxon>Eukaryota</taxon>
        <taxon>Viridiplantae</taxon>
        <taxon>Streptophyta</taxon>
        <taxon>Embryophyta</taxon>
        <taxon>Tracheophyta</taxon>
        <taxon>Spermatophyta</taxon>
        <taxon>Magnoliopsida</taxon>
        <taxon>eudicotyledons</taxon>
        <taxon>Gunneridae</taxon>
        <taxon>Pentapetalae</taxon>
        <taxon>rosids</taxon>
        <taxon>fabids</taxon>
        <taxon>Rosales</taxon>
        <taxon>Rosaceae</taxon>
        <taxon>Amygdaloideae</taxon>
        <taxon>Amygdaleae</taxon>
        <taxon>Prunus</taxon>
    </lineage>
</organism>
<comment type="similarity">
    <text evidence="1">Belongs to the methyltransferase superfamily.</text>
</comment>
<evidence type="ECO:0000259" key="4">
    <source>
        <dbReference type="Pfam" id="PF08241"/>
    </source>
</evidence>
<feature type="domain" description="Methyltransferase type 11" evidence="4">
    <location>
        <begin position="96"/>
        <end position="192"/>
    </location>
</feature>
<accession>A0A6J5TY16</accession>
<dbReference type="EMBL" id="CAEKDK010000002">
    <property type="protein sequence ID" value="CAB4268184.1"/>
    <property type="molecule type" value="Genomic_DNA"/>
</dbReference>
<evidence type="ECO:0000313" key="5">
    <source>
        <dbReference type="EMBL" id="CAB4268184.1"/>
    </source>
</evidence>
<name>A0A6J5TY16_PRUAR</name>
<proteinExistence type="inferred from homology"/>
<evidence type="ECO:0000256" key="2">
    <source>
        <dbReference type="ARBA" id="ARBA00022603"/>
    </source>
</evidence>
<evidence type="ECO:0000256" key="3">
    <source>
        <dbReference type="ARBA" id="ARBA00022679"/>
    </source>
</evidence>
<dbReference type="AlphaFoldDB" id="A0A6J5TY16"/>
<dbReference type="GO" id="GO:0032259">
    <property type="term" value="P:methylation"/>
    <property type="evidence" value="ECO:0007669"/>
    <property type="project" value="UniProtKB-KW"/>
</dbReference>
<gene>
    <name evidence="5" type="ORF">CURHAP_LOCUS11301</name>
</gene>
<dbReference type="Pfam" id="PF08241">
    <property type="entry name" value="Methyltransf_11"/>
    <property type="match status" value="1"/>
</dbReference>
<dbReference type="GO" id="GO:0008757">
    <property type="term" value="F:S-adenosylmethionine-dependent methyltransferase activity"/>
    <property type="evidence" value="ECO:0007669"/>
    <property type="project" value="InterPro"/>
</dbReference>
<reference evidence="5 6" key="1">
    <citation type="submission" date="2020-05" db="EMBL/GenBank/DDBJ databases">
        <authorList>
            <person name="Campoy J."/>
            <person name="Schneeberger K."/>
            <person name="Spophaly S."/>
        </authorList>
    </citation>
    <scope>NUCLEOTIDE SEQUENCE [LARGE SCALE GENOMIC DNA]</scope>
    <source>
        <strain evidence="5">PruArmRojPasFocal</strain>
    </source>
</reference>
<dbReference type="PANTHER" id="PTHR12176:SF66">
    <property type="entry name" value="S-ADENOSYL-L-METHIONINE-DEPENDENT METHYLTRANSFERASES SUPERFAMILY PROTEIN"/>
    <property type="match status" value="1"/>
</dbReference>
<dbReference type="InterPro" id="IPR013216">
    <property type="entry name" value="Methyltransf_11"/>
</dbReference>
<dbReference type="InterPro" id="IPR051419">
    <property type="entry name" value="Lys/N-term_MeTrsfase_sf"/>
</dbReference>
<dbReference type="SUPFAM" id="SSF53335">
    <property type="entry name" value="S-adenosyl-L-methionine-dependent methyltransferases"/>
    <property type="match status" value="1"/>
</dbReference>
<evidence type="ECO:0000256" key="1">
    <source>
        <dbReference type="ARBA" id="ARBA00008361"/>
    </source>
</evidence>
<keyword evidence="3" id="KW-0808">Transferase</keyword>
<dbReference type="InterPro" id="IPR029063">
    <property type="entry name" value="SAM-dependent_MTases_sf"/>
</dbReference>
<sequence length="198" mass="22618">MFRDVSSCNTYNYGDALYWDARYVEEGGSFDWYQRYSSLRPFVRNYILTSSRVLMVGCGNAVVLELEFPKLRFSLTPARILSDSSICFVMSEDMVADGYEDIMNVDISSVAIDMMKRKYEHIPQLKCMFPIQLDMQMDVRDMSVFPDESFEGVIDKGMYHFFVLCGNDAPISAAQMLGEVSRLLLKPGGIYLLVTVHP</sequence>
<dbReference type="PANTHER" id="PTHR12176">
    <property type="entry name" value="SAM-DEPENDENT METHYLTRANSFERASE SUPERFAMILY PROTEIN"/>
    <property type="match status" value="1"/>
</dbReference>
<dbReference type="Gene3D" id="3.40.50.150">
    <property type="entry name" value="Vaccinia Virus protein VP39"/>
    <property type="match status" value="1"/>
</dbReference>
<evidence type="ECO:0000313" key="6">
    <source>
        <dbReference type="Proteomes" id="UP000507222"/>
    </source>
</evidence>
<dbReference type="CDD" id="cd02440">
    <property type="entry name" value="AdoMet_MTases"/>
    <property type="match status" value="1"/>
</dbReference>
<protein>
    <recommendedName>
        <fullName evidence="4">Methyltransferase type 11 domain-containing protein</fullName>
    </recommendedName>
</protein>
<keyword evidence="2" id="KW-0489">Methyltransferase</keyword>